<evidence type="ECO:0000256" key="8">
    <source>
        <dbReference type="RuleBase" id="RU362116"/>
    </source>
</evidence>
<evidence type="ECO:0000256" key="2">
    <source>
        <dbReference type="ARBA" id="ARBA00009677"/>
    </source>
</evidence>
<evidence type="ECO:0000313" key="13">
    <source>
        <dbReference type="Proteomes" id="UP000321129"/>
    </source>
</evidence>
<dbReference type="InterPro" id="IPR010930">
    <property type="entry name" value="Flg_bb/hook_C_dom"/>
</dbReference>
<dbReference type="SUPFAM" id="SSF117143">
    <property type="entry name" value="Flagellar hook protein flgE"/>
    <property type="match status" value="1"/>
</dbReference>
<dbReference type="Pfam" id="PF06429">
    <property type="entry name" value="Flg_bbr_C"/>
    <property type="match status" value="1"/>
</dbReference>
<dbReference type="Proteomes" id="UP000321129">
    <property type="component" value="Unassembled WGS sequence"/>
</dbReference>
<feature type="domain" description="Flagellar basal body rod protein N-terminal" evidence="9">
    <location>
        <begin position="6"/>
        <end position="36"/>
    </location>
</feature>
<protein>
    <recommendedName>
        <fullName evidence="3 7">Flagellar basal-body rod protein FlgG</fullName>
    </recommendedName>
    <alternativeName>
        <fullName evidence="6 8">Distal rod protein</fullName>
    </alternativeName>
</protein>
<dbReference type="RefSeq" id="WP_147122731.1">
    <property type="nucleotide sequence ID" value="NZ_VOPY01000002.1"/>
</dbReference>
<proteinExistence type="inferred from homology"/>
<comment type="subcellular location">
    <subcellularLocation>
        <location evidence="1 8">Bacterial flagellum basal body</location>
    </subcellularLocation>
</comment>
<feature type="domain" description="Flagellar hook protein FlgE/F/G-like D1" evidence="11">
    <location>
        <begin position="97"/>
        <end position="160"/>
    </location>
</feature>
<reference evidence="12 13" key="1">
    <citation type="submission" date="2019-08" db="EMBL/GenBank/DDBJ databases">
        <title>Sphingorhabdus soil sp. nov., isolated from arctic soil.</title>
        <authorList>
            <person name="Liu Y."/>
        </authorList>
    </citation>
    <scope>NUCLEOTIDE SEQUENCE [LARGE SCALE GENOMIC DNA]</scope>
    <source>
        <strain evidence="12 13">D-2Q-5-6</strain>
    </source>
</reference>
<keyword evidence="4 8" id="KW-0975">Bacterial flagellum</keyword>
<dbReference type="PROSITE" id="PS00588">
    <property type="entry name" value="FLAGELLA_BB_ROD"/>
    <property type="match status" value="1"/>
</dbReference>
<dbReference type="OrthoDB" id="9804559at2"/>
<comment type="subunit">
    <text evidence="5 8">The basal body constitutes a major portion of the flagellar organelle and consists of four rings (L,P,S, and M) mounted on a central rod. The rod consists of about 26 subunits of FlgG in the distal portion, and FlgB, FlgC and FlgF are thought to build up the proximal portion of the rod with about 6 subunits each.</text>
</comment>
<evidence type="ECO:0000259" key="9">
    <source>
        <dbReference type="Pfam" id="PF00460"/>
    </source>
</evidence>
<dbReference type="AlphaFoldDB" id="A0A5C6U759"/>
<organism evidence="12 13">
    <name type="scientific">Flavisphingopyxis soli</name>
    <dbReference type="NCBI Taxonomy" id="2601267"/>
    <lineage>
        <taxon>Bacteria</taxon>
        <taxon>Pseudomonadati</taxon>
        <taxon>Pseudomonadota</taxon>
        <taxon>Alphaproteobacteria</taxon>
        <taxon>Sphingomonadales</taxon>
        <taxon>Sphingopyxidaceae</taxon>
        <taxon>Flavisphingopyxis</taxon>
    </lineage>
</organism>
<dbReference type="PANTHER" id="PTHR30435:SF19">
    <property type="entry name" value="FLAGELLAR BASAL-BODY ROD PROTEIN FLGG"/>
    <property type="match status" value="1"/>
</dbReference>
<keyword evidence="12" id="KW-0966">Cell projection</keyword>
<dbReference type="Pfam" id="PF22692">
    <property type="entry name" value="LlgE_F_G_D1"/>
    <property type="match status" value="1"/>
</dbReference>
<keyword evidence="12" id="KW-0282">Flagellum</keyword>
<dbReference type="GO" id="GO:0009426">
    <property type="term" value="C:bacterial-type flagellum basal body, distal rod"/>
    <property type="evidence" value="ECO:0007669"/>
    <property type="project" value="UniProtKB-UniRule"/>
</dbReference>
<dbReference type="InterPro" id="IPR019776">
    <property type="entry name" value="Flagellar_basal_body_rod_CS"/>
</dbReference>
<feature type="domain" description="Flagellar basal-body/hook protein C-terminal" evidence="10">
    <location>
        <begin position="216"/>
        <end position="260"/>
    </location>
</feature>
<name>A0A5C6U759_9SPHN</name>
<evidence type="ECO:0000256" key="3">
    <source>
        <dbReference type="ARBA" id="ARBA00017948"/>
    </source>
</evidence>
<evidence type="ECO:0000259" key="10">
    <source>
        <dbReference type="Pfam" id="PF06429"/>
    </source>
</evidence>
<evidence type="ECO:0000256" key="7">
    <source>
        <dbReference type="NCBIfam" id="TIGR02488"/>
    </source>
</evidence>
<evidence type="ECO:0000256" key="4">
    <source>
        <dbReference type="ARBA" id="ARBA00023143"/>
    </source>
</evidence>
<comment type="similarity">
    <text evidence="2 8">Belongs to the flagella basal body rod proteins family.</text>
</comment>
<accession>A0A5C6U759</accession>
<dbReference type="Pfam" id="PF00460">
    <property type="entry name" value="Flg_bb_rod"/>
    <property type="match status" value="1"/>
</dbReference>
<dbReference type="InterPro" id="IPR053967">
    <property type="entry name" value="LlgE_F_G-like_D1"/>
</dbReference>
<gene>
    <name evidence="12" type="primary">flgG</name>
    <name evidence="12" type="ORF">FSZ31_07300</name>
</gene>
<keyword evidence="12" id="KW-0969">Cilium</keyword>
<dbReference type="EMBL" id="VOPY01000002">
    <property type="protein sequence ID" value="TXC68777.1"/>
    <property type="molecule type" value="Genomic_DNA"/>
</dbReference>
<dbReference type="NCBIfam" id="TIGR02488">
    <property type="entry name" value="flgG_G_neg"/>
    <property type="match status" value="1"/>
</dbReference>
<evidence type="ECO:0000256" key="6">
    <source>
        <dbReference type="ARBA" id="ARBA00032912"/>
    </source>
</evidence>
<dbReference type="InterPro" id="IPR037925">
    <property type="entry name" value="FlgE/F/G-like"/>
</dbReference>
<dbReference type="GO" id="GO:0071978">
    <property type="term" value="P:bacterial-type flagellum-dependent swarming motility"/>
    <property type="evidence" value="ECO:0007669"/>
    <property type="project" value="TreeGrafter"/>
</dbReference>
<dbReference type="NCBIfam" id="TIGR03506">
    <property type="entry name" value="FlgEFG_subfam"/>
    <property type="match status" value="2"/>
</dbReference>
<sequence>MSNSALQVARTGLDAQNTKMRVIANNLANVNTTGFKRDRAQFETLAYQQVVQQGAAADSQNKYAVGLALGTGVAVSGTARIDTQGSLQTTGNALDLAIEGAGYFQVAMPDGTNAYTRSGNFNMTADGSMVTSEGLPLQPQIQIPSGATAVTIGADGTVSATLPGQSEPSELGKIELANFVNSAGLQSIGNNLLKETGASGAPIIGAGGEEGRGVMRQGALEGSNVNIVEELVDMIETQRAYEVNSKMIKATDEMLQFANQQL</sequence>
<keyword evidence="13" id="KW-1185">Reference proteome</keyword>
<evidence type="ECO:0000259" key="11">
    <source>
        <dbReference type="Pfam" id="PF22692"/>
    </source>
</evidence>
<evidence type="ECO:0000256" key="1">
    <source>
        <dbReference type="ARBA" id="ARBA00004117"/>
    </source>
</evidence>
<evidence type="ECO:0000313" key="12">
    <source>
        <dbReference type="EMBL" id="TXC68777.1"/>
    </source>
</evidence>
<dbReference type="PANTHER" id="PTHR30435">
    <property type="entry name" value="FLAGELLAR PROTEIN"/>
    <property type="match status" value="1"/>
</dbReference>
<dbReference type="InterPro" id="IPR020013">
    <property type="entry name" value="Flagellar_FlgE/F/G"/>
</dbReference>
<evidence type="ECO:0000256" key="5">
    <source>
        <dbReference type="ARBA" id="ARBA00025933"/>
    </source>
</evidence>
<dbReference type="InterPro" id="IPR012834">
    <property type="entry name" value="FlgG_G_neg"/>
</dbReference>
<comment type="caution">
    <text evidence="12">The sequence shown here is derived from an EMBL/GenBank/DDBJ whole genome shotgun (WGS) entry which is preliminary data.</text>
</comment>
<dbReference type="InterPro" id="IPR001444">
    <property type="entry name" value="Flag_bb_rod_N"/>
</dbReference>